<evidence type="ECO:0000256" key="3">
    <source>
        <dbReference type="ARBA" id="ARBA00022475"/>
    </source>
</evidence>
<evidence type="ECO:0000256" key="8">
    <source>
        <dbReference type="SAM" id="MobiDB-lite"/>
    </source>
</evidence>
<organism evidence="10 11">
    <name type="scientific">Streptococcus equinus</name>
    <name type="common">Streptococcus bovis</name>
    <dbReference type="NCBI Taxonomy" id="1335"/>
    <lineage>
        <taxon>Bacteria</taxon>
        <taxon>Bacillati</taxon>
        <taxon>Bacillota</taxon>
        <taxon>Bacilli</taxon>
        <taxon>Lactobacillales</taxon>
        <taxon>Streptococcaceae</taxon>
        <taxon>Streptococcus</taxon>
    </lineage>
</organism>
<evidence type="ECO:0000256" key="1">
    <source>
        <dbReference type="ARBA" id="ARBA00004651"/>
    </source>
</evidence>
<evidence type="ECO:0000256" key="7">
    <source>
        <dbReference type="SAM" id="Coils"/>
    </source>
</evidence>
<comment type="similarity">
    <text evidence="2">Belongs to the EsaA family.</text>
</comment>
<feature type="coiled-coil region" evidence="7">
    <location>
        <begin position="334"/>
        <end position="361"/>
    </location>
</feature>
<keyword evidence="6 9" id="KW-0472">Membrane</keyword>
<dbReference type="Proteomes" id="UP000183816">
    <property type="component" value="Unassembled WGS sequence"/>
</dbReference>
<dbReference type="OrthoDB" id="4974788at2"/>
<feature type="transmembrane region" description="Helical" evidence="9">
    <location>
        <begin position="904"/>
        <end position="924"/>
    </location>
</feature>
<dbReference type="EMBL" id="FNJK01000003">
    <property type="protein sequence ID" value="SDO90407.1"/>
    <property type="molecule type" value="Genomic_DNA"/>
</dbReference>
<keyword evidence="4 9" id="KW-0812">Transmembrane</keyword>
<proteinExistence type="inferred from homology"/>
<feature type="compositionally biased region" description="Basic and acidic residues" evidence="8">
    <location>
        <begin position="531"/>
        <end position="545"/>
    </location>
</feature>
<feature type="region of interest" description="Disordered" evidence="8">
    <location>
        <begin position="514"/>
        <end position="545"/>
    </location>
</feature>
<evidence type="ECO:0000313" key="10">
    <source>
        <dbReference type="EMBL" id="SDO90407.1"/>
    </source>
</evidence>
<dbReference type="AlphaFoldDB" id="A0A1H0NCJ2"/>
<name>A0A1H0NCJ2_STREI</name>
<feature type="transmembrane region" description="Helical" evidence="9">
    <location>
        <begin position="12"/>
        <end position="32"/>
    </location>
</feature>
<evidence type="ECO:0000256" key="9">
    <source>
        <dbReference type="SAM" id="Phobius"/>
    </source>
</evidence>
<dbReference type="GO" id="GO:0005886">
    <property type="term" value="C:plasma membrane"/>
    <property type="evidence" value="ECO:0007669"/>
    <property type="project" value="UniProtKB-SubCell"/>
</dbReference>
<dbReference type="RefSeq" id="WP_074482299.1">
    <property type="nucleotide sequence ID" value="NZ_FNJK01000003.1"/>
</dbReference>
<evidence type="ECO:0000256" key="2">
    <source>
        <dbReference type="ARBA" id="ARBA00008338"/>
    </source>
</evidence>
<evidence type="ECO:0000313" key="11">
    <source>
        <dbReference type="Proteomes" id="UP000183816"/>
    </source>
</evidence>
<keyword evidence="5 9" id="KW-1133">Transmembrane helix</keyword>
<protein>
    <submittedName>
        <fullName evidence="10">Type VII secretion protein EsaA, N-terminal domain-containing protein</fullName>
    </submittedName>
</protein>
<dbReference type="InterPro" id="IPR023838">
    <property type="entry name" value="T7SS_EsaA"/>
</dbReference>
<dbReference type="NCBIfam" id="TIGR03929">
    <property type="entry name" value="T7_esaA_Nterm"/>
    <property type="match status" value="1"/>
</dbReference>
<evidence type="ECO:0000256" key="5">
    <source>
        <dbReference type="ARBA" id="ARBA00022989"/>
    </source>
</evidence>
<comment type="subcellular location">
    <subcellularLocation>
        <location evidence="1">Cell membrane</location>
        <topology evidence="1">Multi-pass membrane protein</topology>
    </subcellularLocation>
</comment>
<evidence type="ECO:0000256" key="6">
    <source>
        <dbReference type="ARBA" id="ARBA00023136"/>
    </source>
</evidence>
<keyword evidence="7" id="KW-0175">Coiled coil</keyword>
<reference evidence="10 11" key="1">
    <citation type="submission" date="2016-10" db="EMBL/GenBank/DDBJ databases">
        <authorList>
            <person name="de Groot N.N."/>
        </authorList>
    </citation>
    <scope>NUCLEOTIDE SEQUENCE [LARGE SCALE GENOMIC DNA]</scope>
    <source>
        <strain evidence="10 11">Sb04</strain>
    </source>
</reference>
<keyword evidence="3" id="KW-1003">Cell membrane</keyword>
<accession>A0A1H0NCJ2</accession>
<evidence type="ECO:0000256" key="4">
    <source>
        <dbReference type="ARBA" id="ARBA00022692"/>
    </source>
</evidence>
<gene>
    <name evidence="10" type="ORF">SAMN05216347_10360</name>
</gene>
<sequence length="933" mass="100683">MKKVKIKPSIVVIALSVFISILAISSGVFVYTQDKEVSVTDKAKKDERLTVALVNEDAGGNLNNVNYNFGQEFTNLLTNAGDSKENWVTMPRSLAESKYSDGSADVIIYISNDFSDKILQLESFNPSQAKIGYKVKKSTDTVKEKNVESQVGTYLNLINQRVIKMYFSSVIGNLDDAKRNVANIVNDQETSYTSLSNYIYTPSNEASQNLSGLTSFANSLQSGNKAFEDSQANFTKGVFEMLNSTSNGLNGELPEVKSFVDLQADIAKSNVATANSAISDQFKTDTDLYNHLNDNAVSSLNKFYAPSPITSESNGGETVYNLFANSISDYNSIIENYRGQVENTRNHLTDLLNQVQETRSKVSAQYFNGDLGLDKNNYLNIGNQADRKSAIKSDVQNQVTDQQVKDALANQIRTSLGGTLPSEYEGEIANLMGSIDVNGADYNALFSKLESMGAITSAEVASYKAKLGLLSKYQAVKGVTTAGGATYSFLTAEDAKPSQSNVVSINVAPTSTQVTTTTKAADQAENTSESASKDDQAKTTENTETKQDATTVAITDVSGGSVAFADDCSTSKQISSAQNLKIAYTFDSLAVGTHTINFKLKIGDNVIPMTYTTFVTDTADDVALVKDDLKTILAQLNNISTAAAMVQTLYGEPGQTDFSKVDVANPSANSVVKMYGNLTYDNIAGLDVDNYKNSGVTLYTELTNEMTELQSAINDLPGLSDDRLPRNYFAQGLQNLVAWYNSAADSLNAEYSNWSHNQAKELNVAPYGSGNADGNSLYVDASSGDALYSSISEIVKSTSDNAQSTTSNYQALGTMTDEFTQLVSQVDTIQKDVDDTMANTNKLISSQAGNIKDSTTYATNFSKVLKNARSGGTDNEAVMNFLSNPVNITKKTTSGVVAEKDNTIWIVVTAIVSSILSIIVTYFLTKSSKPKSN</sequence>